<protein>
    <submittedName>
        <fullName evidence="5">C-type lectin domain-containing protein</fullName>
    </submittedName>
</protein>
<evidence type="ECO:0000313" key="5">
    <source>
        <dbReference type="WBParaSite" id="L893_g5370.t1"/>
    </source>
</evidence>
<feature type="domain" description="C-type lectin" evidence="3">
    <location>
        <begin position="28"/>
        <end position="161"/>
    </location>
</feature>
<dbReference type="PROSITE" id="PS51257">
    <property type="entry name" value="PROKAR_LIPOPROTEIN"/>
    <property type="match status" value="1"/>
</dbReference>
<evidence type="ECO:0000256" key="1">
    <source>
        <dbReference type="ARBA" id="ARBA00023157"/>
    </source>
</evidence>
<dbReference type="PANTHER" id="PTHR22803">
    <property type="entry name" value="MANNOSE, PHOSPHOLIPASE, LECTIN RECEPTOR RELATED"/>
    <property type="match status" value="1"/>
</dbReference>
<dbReference type="InterPro" id="IPR001304">
    <property type="entry name" value="C-type_lectin-like"/>
</dbReference>
<accession>A0A1I8AFC1</accession>
<dbReference type="PROSITE" id="PS00615">
    <property type="entry name" value="C_TYPE_LECTIN_1"/>
    <property type="match status" value="1"/>
</dbReference>
<dbReference type="InterPro" id="IPR018378">
    <property type="entry name" value="C-type_lectin_CS"/>
</dbReference>
<keyword evidence="2" id="KW-0732">Signal</keyword>
<reference evidence="5" key="1">
    <citation type="submission" date="2016-11" db="UniProtKB">
        <authorList>
            <consortium name="WormBaseParasite"/>
        </authorList>
    </citation>
    <scope>IDENTIFICATION</scope>
</reference>
<dbReference type="Proteomes" id="UP000095287">
    <property type="component" value="Unplaced"/>
</dbReference>
<dbReference type="AlphaFoldDB" id="A0A1I8AFC1"/>
<dbReference type="WBParaSite" id="L893_g5370.t1">
    <property type="protein sequence ID" value="L893_g5370.t1"/>
    <property type="gene ID" value="L893_g5370"/>
</dbReference>
<keyword evidence="1" id="KW-1015">Disulfide bond</keyword>
<sequence length="167" mass="18746">MKTTLILAALFSLAFGCSCPEGWSYLRITDQCYRYFDDPKNFEGAKAACAEQGAYLTDIQSEEENTFVQAIAAQGRSGNWGIQPWIGGFTDTAVQNIQGLHWQWADGMVMNYTNWCPGDPNSWWERCVHMVIDDCPVCGSYFQLGCWNNLGCHNLVGYICKRPTVSS</sequence>
<name>A0A1I8AFC1_9BILA</name>
<dbReference type="InterPro" id="IPR050111">
    <property type="entry name" value="C-type_lectin/snaclec_domain"/>
</dbReference>
<dbReference type="SMART" id="SM00034">
    <property type="entry name" value="CLECT"/>
    <property type="match status" value="1"/>
</dbReference>
<dbReference type="Pfam" id="PF00059">
    <property type="entry name" value="Lectin_C"/>
    <property type="match status" value="1"/>
</dbReference>
<feature type="signal peptide" evidence="2">
    <location>
        <begin position="1"/>
        <end position="16"/>
    </location>
</feature>
<feature type="chain" id="PRO_5009314634" evidence="2">
    <location>
        <begin position="17"/>
        <end position="167"/>
    </location>
</feature>
<dbReference type="Gene3D" id="3.10.100.10">
    <property type="entry name" value="Mannose-Binding Protein A, subunit A"/>
    <property type="match status" value="1"/>
</dbReference>
<dbReference type="SUPFAM" id="SSF56436">
    <property type="entry name" value="C-type lectin-like"/>
    <property type="match status" value="1"/>
</dbReference>
<dbReference type="InterPro" id="IPR016187">
    <property type="entry name" value="CTDL_fold"/>
</dbReference>
<organism evidence="4 5">
    <name type="scientific">Steinernema glaseri</name>
    <dbReference type="NCBI Taxonomy" id="37863"/>
    <lineage>
        <taxon>Eukaryota</taxon>
        <taxon>Metazoa</taxon>
        <taxon>Ecdysozoa</taxon>
        <taxon>Nematoda</taxon>
        <taxon>Chromadorea</taxon>
        <taxon>Rhabditida</taxon>
        <taxon>Tylenchina</taxon>
        <taxon>Panagrolaimomorpha</taxon>
        <taxon>Strongyloidoidea</taxon>
        <taxon>Steinernematidae</taxon>
        <taxon>Steinernema</taxon>
    </lineage>
</organism>
<evidence type="ECO:0000259" key="3">
    <source>
        <dbReference type="PROSITE" id="PS50041"/>
    </source>
</evidence>
<keyword evidence="4" id="KW-1185">Reference proteome</keyword>
<evidence type="ECO:0000256" key="2">
    <source>
        <dbReference type="SAM" id="SignalP"/>
    </source>
</evidence>
<dbReference type="CDD" id="cd00037">
    <property type="entry name" value="CLECT"/>
    <property type="match status" value="1"/>
</dbReference>
<dbReference type="InterPro" id="IPR016186">
    <property type="entry name" value="C-type_lectin-like/link_sf"/>
</dbReference>
<dbReference type="PROSITE" id="PS50041">
    <property type="entry name" value="C_TYPE_LECTIN_2"/>
    <property type="match status" value="1"/>
</dbReference>
<proteinExistence type="predicted"/>
<evidence type="ECO:0000313" key="4">
    <source>
        <dbReference type="Proteomes" id="UP000095287"/>
    </source>
</evidence>